<keyword evidence="3" id="KW-1185">Reference proteome</keyword>
<dbReference type="InterPro" id="IPR036465">
    <property type="entry name" value="vWFA_dom_sf"/>
</dbReference>
<organism evidence="2 3">
    <name type="scientific">Seminavis robusta</name>
    <dbReference type="NCBI Taxonomy" id="568900"/>
    <lineage>
        <taxon>Eukaryota</taxon>
        <taxon>Sar</taxon>
        <taxon>Stramenopiles</taxon>
        <taxon>Ochrophyta</taxon>
        <taxon>Bacillariophyta</taxon>
        <taxon>Bacillariophyceae</taxon>
        <taxon>Bacillariophycidae</taxon>
        <taxon>Naviculales</taxon>
        <taxon>Naviculaceae</taxon>
        <taxon>Seminavis</taxon>
    </lineage>
</organism>
<feature type="region of interest" description="Disordered" evidence="1">
    <location>
        <begin position="82"/>
        <end position="113"/>
    </location>
</feature>
<gene>
    <name evidence="2" type="ORF">SEMRO_861_G212170.1</name>
</gene>
<evidence type="ECO:0000313" key="2">
    <source>
        <dbReference type="EMBL" id="CAB9517494.1"/>
    </source>
</evidence>
<dbReference type="AlphaFoldDB" id="A0A9N8EBY7"/>
<sequence>MDKDGYVATIKELVATGAMADVSSAVKARVLAALHICSEHSALTSFLRQCEVTDIFKGLLLLDRPRSARQLRKKIQQIENEHPELIVKDDTEERCGDGGPPEEPTDEQKKRKRTRMIDVYRKRLKAVESELSVARCQSGWCCEHNMDSHIDTGVQEQIDSASVSGALARKVRDWAKETLKADFLEFVMLSLPSEPWRNVADLVHFKPGDFAVPYFLADVFGQKIPEDSFVAQMRGLAGNGEELTAAFLRIAESFPVQVRRQYSFLRTQPRLLAEASIVEYLAQHIPLETVLWFFEELYQTSRKCETILKNRLGNEEDALAESLQSNKSKATYGKLVERIFKFDRMRLKVGGFLMPLANRRLGELKERYSAVANLLRVAVFGDASASMQRAVEASTIFASMVASIFDGELSFFSYCLIRSPHAKPSNVEETMAVCHKIRANNCTSLAAALWPYYEAKKVMDLFVMVTDEMENTSWNGHRFASLLALYKREVNPNAQLIVVCVGDGDLHFRSSLGANGIRYKTMVIDGSRPDLTKFDSLLGQLAAMSEAKEPREGDIGEKVAEEDSTSGGPGSDDFVLVN</sequence>
<dbReference type="OrthoDB" id="301415at2759"/>
<dbReference type="SUPFAM" id="SSF53300">
    <property type="entry name" value="vWA-like"/>
    <property type="match status" value="1"/>
</dbReference>
<reference evidence="2" key="1">
    <citation type="submission" date="2020-06" db="EMBL/GenBank/DDBJ databases">
        <authorList>
            <consortium name="Plant Systems Biology data submission"/>
        </authorList>
    </citation>
    <scope>NUCLEOTIDE SEQUENCE</scope>
    <source>
        <strain evidence="2">D6</strain>
    </source>
</reference>
<evidence type="ECO:0000256" key="1">
    <source>
        <dbReference type="SAM" id="MobiDB-lite"/>
    </source>
</evidence>
<dbReference type="EMBL" id="CAICTM010000860">
    <property type="protein sequence ID" value="CAB9517494.1"/>
    <property type="molecule type" value="Genomic_DNA"/>
</dbReference>
<name>A0A9N8EBY7_9STRA</name>
<evidence type="ECO:0000313" key="3">
    <source>
        <dbReference type="Proteomes" id="UP001153069"/>
    </source>
</evidence>
<dbReference type="Proteomes" id="UP001153069">
    <property type="component" value="Unassembled WGS sequence"/>
</dbReference>
<comment type="caution">
    <text evidence="2">The sequence shown here is derived from an EMBL/GenBank/DDBJ whole genome shotgun (WGS) entry which is preliminary data.</text>
</comment>
<dbReference type="Gene3D" id="3.40.50.410">
    <property type="entry name" value="von Willebrand factor, type A domain"/>
    <property type="match status" value="1"/>
</dbReference>
<feature type="compositionally biased region" description="Basic and acidic residues" evidence="1">
    <location>
        <begin position="546"/>
        <end position="561"/>
    </location>
</feature>
<accession>A0A9N8EBY7</accession>
<feature type="compositionally biased region" description="Basic and acidic residues" evidence="1">
    <location>
        <begin position="82"/>
        <end position="96"/>
    </location>
</feature>
<feature type="region of interest" description="Disordered" evidence="1">
    <location>
        <begin position="545"/>
        <end position="578"/>
    </location>
</feature>
<protein>
    <submittedName>
        <fullName evidence="2">Uncharacterized protein</fullName>
    </submittedName>
</protein>
<proteinExistence type="predicted"/>